<dbReference type="CDD" id="cd22966">
    <property type="entry name" value="DD_DYDC-like"/>
    <property type="match status" value="1"/>
</dbReference>
<feature type="compositionally biased region" description="Gly residues" evidence="11">
    <location>
        <begin position="1"/>
        <end position="13"/>
    </location>
</feature>
<evidence type="ECO:0000256" key="9">
    <source>
        <dbReference type="ARBA" id="ARBA00062391"/>
    </source>
</evidence>
<comment type="subcellular location">
    <subcellularLocation>
        <location evidence="1">Cytoplasm</location>
        <location evidence="1">Cytoskeleton</location>
        <location evidence="1">Flagellum axoneme</location>
    </subcellularLocation>
</comment>
<dbReference type="FunCoup" id="A0A6I8NVG0">
    <property type="interactions" value="5"/>
</dbReference>
<feature type="region of interest" description="Disordered" evidence="11">
    <location>
        <begin position="249"/>
        <end position="287"/>
    </location>
</feature>
<dbReference type="GO" id="GO:0048188">
    <property type="term" value="C:Set1C/COMPASS complex"/>
    <property type="evidence" value="ECO:0007669"/>
    <property type="project" value="InterPro"/>
</dbReference>
<evidence type="ECO:0000256" key="1">
    <source>
        <dbReference type="ARBA" id="ARBA00004611"/>
    </source>
</evidence>
<organism evidence="12 13">
    <name type="scientific">Ornithorhynchus anatinus</name>
    <name type="common">Duckbill platypus</name>
    <dbReference type="NCBI Taxonomy" id="9258"/>
    <lineage>
        <taxon>Eukaryota</taxon>
        <taxon>Metazoa</taxon>
        <taxon>Chordata</taxon>
        <taxon>Craniata</taxon>
        <taxon>Vertebrata</taxon>
        <taxon>Euteleostomi</taxon>
        <taxon>Mammalia</taxon>
        <taxon>Monotremata</taxon>
        <taxon>Ornithorhynchidae</taxon>
        <taxon>Ornithorhynchus</taxon>
    </lineage>
</organism>
<dbReference type="Proteomes" id="UP000002279">
    <property type="component" value="Chromosome 3"/>
</dbReference>
<keyword evidence="4" id="KW-0282">Flagellum</keyword>
<keyword evidence="3" id="KW-0963">Cytoplasm</keyword>
<evidence type="ECO:0000256" key="11">
    <source>
        <dbReference type="SAM" id="MobiDB-lite"/>
    </source>
</evidence>
<feature type="region of interest" description="Disordered" evidence="11">
    <location>
        <begin position="137"/>
        <end position="217"/>
    </location>
</feature>
<sequence>MGRGGEGRGGGHLSGAARGGAEDGGSLRMRPRRRTHSPVAKQRRPRARRVGSPRECIGMDSEYLKRSLGKCLARGLAEVAERRPPDPIEYLARWLYHYKQNLNEDERRMLKRTNLEWERSQDLAELEIVANLKTEKIKSQQSHREHQQKGSREDLQQVYSEEKAATSSPGAFTSHGKQEVSEPLIEEDDKPGSSKDKEEVLSGSLGQGNGDEAIEEAGFEALHEIPPGIPLVKTSSPAAISHDEGLHVVRTPGTSSPTRVHLEDGSQEIPSGGTDFPDDANQGKASQ</sequence>
<dbReference type="InterPro" id="IPR007858">
    <property type="entry name" value="Dpy-30_motif"/>
</dbReference>
<dbReference type="Gene3D" id="1.20.890.10">
    <property type="entry name" value="cAMP-dependent protein kinase regulatory subunit, dimerization-anchoring domain"/>
    <property type="match status" value="1"/>
</dbReference>
<comment type="function">
    <text evidence="8">Functions as part of axonemal radial spoke complexes that play an important part in the motility of sperm and cilia. Plays a crucial role during acrosome biogenesis.</text>
</comment>
<dbReference type="Pfam" id="PF05186">
    <property type="entry name" value="Dpy-30"/>
    <property type="match status" value="1"/>
</dbReference>
<reference evidence="12" key="3">
    <citation type="submission" date="2025-09" db="UniProtKB">
        <authorList>
            <consortium name="Ensembl"/>
        </authorList>
    </citation>
    <scope>IDENTIFICATION</scope>
    <source>
        <strain evidence="12">Glennie</strain>
    </source>
</reference>
<evidence type="ECO:0000313" key="13">
    <source>
        <dbReference type="Proteomes" id="UP000002279"/>
    </source>
</evidence>
<dbReference type="PANTHER" id="PTHR23356">
    <property type="entry name" value="DPY30-RELATED"/>
    <property type="match status" value="1"/>
</dbReference>
<keyword evidence="13" id="KW-1185">Reference proteome</keyword>
<reference evidence="12" key="2">
    <citation type="submission" date="2025-08" db="UniProtKB">
        <authorList>
            <consortium name="Ensembl"/>
        </authorList>
    </citation>
    <scope>IDENTIFICATION</scope>
    <source>
        <strain evidence="12">Glennie</strain>
    </source>
</reference>
<dbReference type="PANTHER" id="PTHR23356:SF16">
    <property type="entry name" value="DPY30 DOMAIN CONTAINING 2"/>
    <property type="match status" value="1"/>
</dbReference>
<keyword evidence="7" id="KW-0966">Cell projection</keyword>
<protein>
    <recommendedName>
        <fullName evidence="10">DPY30 domain-containing protein 1</fullName>
    </recommendedName>
</protein>
<evidence type="ECO:0000256" key="10">
    <source>
        <dbReference type="ARBA" id="ARBA00068754"/>
    </source>
</evidence>
<feature type="region of interest" description="Disordered" evidence="11">
    <location>
        <begin position="1"/>
        <end position="54"/>
    </location>
</feature>
<dbReference type="GeneTree" id="ENSGT00940000167117"/>
<reference evidence="12 13" key="1">
    <citation type="journal article" date="2008" name="Nature">
        <title>Genome analysis of the platypus reveals unique signatures of evolution.</title>
        <authorList>
            <person name="Warren W.C."/>
            <person name="Hillier L.W."/>
            <person name="Marshall Graves J.A."/>
            <person name="Birney E."/>
            <person name="Ponting C.P."/>
            <person name="Grutzner F."/>
            <person name="Belov K."/>
            <person name="Miller W."/>
            <person name="Clarke L."/>
            <person name="Chinwalla A.T."/>
            <person name="Yang S.P."/>
            <person name="Heger A."/>
            <person name="Locke D.P."/>
            <person name="Miethke P."/>
            <person name="Waters P.D."/>
            <person name="Veyrunes F."/>
            <person name="Fulton L."/>
            <person name="Fulton B."/>
            <person name="Graves T."/>
            <person name="Wallis J."/>
            <person name="Puente X.S."/>
            <person name="Lopez-Otin C."/>
            <person name="Ordonez G.R."/>
            <person name="Eichler E.E."/>
            <person name="Chen L."/>
            <person name="Cheng Z."/>
            <person name="Deakin J.E."/>
            <person name="Alsop A."/>
            <person name="Thompson K."/>
            <person name="Kirby P."/>
            <person name="Papenfuss A.T."/>
            <person name="Wakefield M.J."/>
            <person name="Olender T."/>
            <person name="Lancet D."/>
            <person name="Huttley G.A."/>
            <person name="Smit A.F."/>
            <person name="Pask A."/>
            <person name="Temple-Smith P."/>
            <person name="Batzer M.A."/>
            <person name="Walker J.A."/>
            <person name="Konkel M.K."/>
            <person name="Harris R.S."/>
            <person name="Whittington C.M."/>
            <person name="Wong E.S."/>
            <person name="Gemmell N.J."/>
            <person name="Buschiazzo E."/>
            <person name="Vargas Jentzsch I.M."/>
            <person name="Merkel A."/>
            <person name="Schmitz J."/>
            <person name="Zemann A."/>
            <person name="Churakov G."/>
            <person name="Kriegs J.O."/>
            <person name="Brosius J."/>
            <person name="Murchison E.P."/>
            <person name="Sachidanandam R."/>
            <person name="Smith C."/>
            <person name="Hannon G.J."/>
            <person name="Tsend-Ayush E."/>
            <person name="McMillan D."/>
            <person name="Attenborough R."/>
            <person name="Rens W."/>
            <person name="Ferguson-Smith M."/>
            <person name="Lefevre C.M."/>
            <person name="Sharp J.A."/>
            <person name="Nicholas K.R."/>
            <person name="Ray D.A."/>
            <person name="Kube M."/>
            <person name="Reinhardt R."/>
            <person name="Pringle T.H."/>
            <person name="Taylor J."/>
            <person name="Jones R.C."/>
            <person name="Nixon B."/>
            <person name="Dacheux J.L."/>
            <person name="Niwa H."/>
            <person name="Sekita Y."/>
            <person name="Huang X."/>
            <person name="Stark A."/>
            <person name="Kheradpour P."/>
            <person name="Kellis M."/>
            <person name="Flicek P."/>
            <person name="Chen Y."/>
            <person name="Webber C."/>
            <person name="Hardison R."/>
            <person name="Nelson J."/>
            <person name="Hallsworth-Pepin K."/>
            <person name="Delehaunty K."/>
            <person name="Markovic C."/>
            <person name="Minx P."/>
            <person name="Feng Y."/>
            <person name="Kremitzki C."/>
            <person name="Mitreva M."/>
            <person name="Glasscock J."/>
            <person name="Wylie T."/>
            <person name="Wohldmann P."/>
            <person name="Thiru P."/>
            <person name="Nhan M.N."/>
            <person name="Pohl C.S."/>
            <person name="Smith S.M."/>
            <person name="Hou S."/>
            <person name="Nefedov M."/>
            <person name="de Jong P.J."/>
            <person name="Renfree M.B."/>
            <person name="Mardis E.R."/>
            <person name="Wilson R.K."/>
        </authorList>
    </citation>
    <scope>NUCLEOTIDE SEQUENCE [LARGE SCALE GENOMIC DNA]</scope>
    <source>
        <strain evidence="12 13">Glennie</strain>
    </source>
</reference>
<dbReference type="InParanoid" id="A0A6I8NVG0"/>
<evidence type="ECO:0000313" key="12">
    <source>
        <dbReference type="Ensembl" id="ENSOANP00000045097.1"/>
    </source>
</evidence>
<dbReference type="InterPro" id="IPR037856">
    <property type="entry name" value="Sdc1/DPY30"/>
</dbReference>
<dbReference type="InterPro" id="IPR049630">
    <property type="entry name" value="DYDC-like_DD"/>
</dbReference>
<keyword evidence="6" id="KW-0206">Cytoskeleton</keyword>
<evidence type="ECO:0000256" key="4">
    <source>
        <dbReference type="ARBA" id="ARBA00022846"/>
    </source>
</evidence>
<dbReference type="Bgee" id="ENSOANG00000045463">
    <property type="expression patterns" value="Expressed in liver and 8 other cell types or tissues"/>
</dbReference>
<dbReference type="AlphaFoldDB" id="A0A6I8NVG0"/>
<gene>
    <name evidence="12" type="primary">LOC100089284</name>
</gene>
<feature type="compositionally biased region" description="Basic residues" evidence="11">
    <location>
        <begin position="29"/>
        <end position="51"/>
    </location>
</feature>
<comment type="subunit">
    <text evidence="9">Component of the axonemal radial spoke complex 1 (RS1), at least composed of spoke head proteins RSPH1, RSPH3, RSPH9 and the cilia-specific component RSPH4A or sperm-specific component RSPH6A, spoke stalk proteins RSPH14, DNAJB13, DYDC1, ROPN1L and NME5, and the anchor protein IQUB. Interacts with SH3GL3.</text>
</comment>
<evidence type="ECO:0000256" key="8">
    <source>
        <dbReference type="ARBA" id="ARBA00058296"/>
    </source>
</evidence>
<evidence type="ECO:0000256" key="7">
    <source>
        <dbReference type="ARBA" id="ARBA00023273"/>
    </source>
</evidence>
<dbReference type="OMA" id="DHESIGM"/>
<keyword evidence="5" id="KW-0969">Cilium</keyword>
<evidence type="ECO:0000256" key="2">
    <source>
        <dbReference type="ARBA" id="ARBA00010849"/>
    </source>
</evidence>
<dbReference type="Ensembl" id="ENSOANT00000048949.1">
    <property type="protein sequence ID" value="ENSOANP00000045097.1"/>
    <property type="gene ID" value="ENSOANG00000045463.1"/>
</dbReference>
<feature type="compositionally biased region" description="Basic and acidic residues" evidence="11">
    <location>
        <begin position="190"/>
        <end position="200"/>
    </location>
</feature>
<accession>A0A6I8NVG0</accession>
<dbReference type="FunFam" id="1.20.890.10:FF:000009">
    <property type="entry name" value="DPY30 domain-containing protein 1"/>
    <property type="match status" value="1"/>
</dbReference>
<evidence type="ECO:0000256" key="6">
    <source>
        <dbReference type="ARBA" id="ARBA00023212"/>
    </source>
</evidence>
<evidence type="ECO:0000256" key="3">
    <source>
        <dbReference type="ARBA" id="ARBA00022490"/>
    </source>
</evidence>
<evidence type="ECO:0000256" key="5">
    <source>
        <dbReference type="ARBA" id="ARBA00023069"/>
    </source>
</evidence>
<proteinExistence type="inferred from homology"/>
<feature type="compositionally biased region" description="Basic and acidic residues" evidence="11">
    <location>
        <begin position="137"/>
        <end position="164"/>
    </location>
</feature>
<comment type="similarity">
    <text evidence="2">Belongs to the dpy-30 family.</text>
</comment>
<name>A0A6I8NVG0_ORNAN</name>